<dbReference type="InterPro" id="IPR000895">
    <property type="entry name" value="Transthyretin/HIU_hydrolase"/>
</dbReference>
<sequence>MSKSPITCHVLDSTLGRPGKGVKVYLERLSSTTGGAAAEKLAEGETDSDGRCTTLLVPETKLPPGAYRMRFETGAYFAKDGRPTFYPFVEVTFTLPNRPDQHYHIPLLLSPFSYTTYRGS</sequence>
<protein>
    <recommendedName>
        <fullName evidence="8">5-hydroxyisourate hydrolase</fullName>
        <shortName evidence="8">HIU hydrolase</shortName>
        <shortName evidence="8">HIUHase</shortName>
        <ecNumber evidence="8">3.5.2.17</ecNumber>
    </recommendedName>
</protein>
<dbReference type="OrthoDB" id="10265230at2759"/>
<dbReference type="EMBL" id="JMSN01000011">
    <property type="protein sequence ID" value="KDN52298.1"/>
    <property type="molecule type" value="Genomic_DNA"/>
</dbReference>
<dbReference type="SUPFAM" id="SSF49472">
    <property type="entry name" value="Transthyretin (synonym: prealbumin)"/>
    <property type="match status" value="1"/>
</dbReference>
<evidence type="ECO:0000256" key="5">
    <source>
        <dbReference type="ARBA" id="ARBA00022631"/>
    </source>
</evidence>
<dbReference type="STRING" id="1037660.A0A066WIF0"/>
<dbReference type="InterPro" id="IPR023416">
    <property type="entry name" value="Transthyretin/HIU_hydrolase_d"/>
</dbReference>
<evidence type="ECO:0000313" key="11">
    <source>
        <dbReference type="Proteomes" id="UP000027361"/>
    </source>
</evidence>
<feature type="binding site" evidence="7">
    <location>
        <position position="9"/>
    </location>
    <ligand>
        <name>substrate</name>
    </ligand>
</feature>
<proteinExistence type="inferred from homology"/>
<evidence type="ECO:0000256" key="7">
    <source>
        <dbReference type="PIRSR" id="PIRSR600895-51"/>
    </source>
</evidence>
<dbReference type="FunCoup" id="A0A066WIF0">
    <property type="interactions" value="35"/>
</dbReference>
<name>A0A066WIF0_TILAU</name>
<evidence type="ECO:0000256" key="8">
    <source>
        <dbReference type="RuleBase" id="RU361270"/>
    </source>
</evidence>
<dbReference type="NCBIfam" id="TIGR02962">
    <property type="entry name" value="hdxy_isourate"/>
    <property type="match status" value="1"/>
</dbReference>
<dbReference type="PROSITE" id="PS00769">
    <property type="entry name" value="TRANSTHYRETIN_2"/>
    <property type="match status" value="1"/>
</dbReference>
<evidence type="ECO:0000256" key="2">
    <source>
        <dbReference type="ARBA" id="ARBA00002704"/>
    </source>
</evidence>
<dbReference type="InParanoid" id="A0A066WIF0"/>
<dbReference type="PRINTS" id="PR00189">
    <property type="entry name" value="TRNSTHYRETIN"/>
</dbReference>
<organism evidence="10 11">
    <name type="scientific">Tilletiaria anomala (strain ATCC 24038 / CBS 436.72 / UBC 951)</name>
    <dbReference type="NCBI Taxonomy" id="1037660"/>
    <lineage>
        <taxon>Eukaryota</taxon>
        <taxon>Fungi</taxon>
        <taxon>Dikarya</taxon>
        <taxon>Basidiomycota</taxon>
        <taxon>Ustilaginomycotina</taxon>
        <taxon>Exobasidiomycetes</taxon>
        <taxon>Georgefischeriales</taxon>
        <taxon>Tilletiariaceae</taxon>
        <taxon>Tilletiaria</taxon>
    </lineage>
</organism>
<dbReference type="GeneID" id="25262298"/>
<dbReference type="InterPro" id="IPR014306">
    <property type="entry name" value="Hydroxyisourate_hydrolase"/>
</dbReference>
<keyword evidence="11" id="KW-1185">Reference proteome</keyword>
<dbReference type="PANTHER" id="PTHR10395:SF7">
    <property type="entry name" value="5-HYDROXYISOURATE HYDROLASE"/>
    <property type="match status" value="1"/>
</dbReference>
<reference evidence="10 11" key="1">
    <citation type="submission" date="2014-05" db="EMBL/GenBank/DDBJ databases">
        <title>Draft genome sequence of a rare smut relative, Tilletiaria anomala UBC 951.</title>
        <authorList>
            <consortium name="DOE Joint Genome Institute"/>
            <person name="Toome M."/>
            <person name="Kuo A."/>
            <person name="Henrissat B."/>
            <person name="Lipzen A."/>
            <person name="Tritt A."/>
            <person name="Yoshinaga Y."/>
            <person name="Zane M."/>
            <person name="Barry K."/>
            <person name="Grigoriev I.V."/>
            <person name="Spatafora J.W."/>
            <person name="Aimea M.C."/>
        </authorList>
    </citation>
    <scope>NUCLEOTIDE SEQUENCE [LARGE SCALE GENOMIC DNA]</scope>
    <source>
        <strain evidence="10 11">UBC 951</strain>
    </source>
</reference>
<evidence type="ECO:0000256" key="1">
    <source>
        <dbReference type="ARBA" id="ARBA00001043"/>
    </source>
</evidence>
<evidence type="ECO:0000256" key="6">
    <source>
        <dbReference type="ARBA" id="ARBA00022801"/>
    </source>
</evidence>
<dbReference type="EC" id="3.5.2.17" evidence="8"/>
<dbReference type="RefSeq" id="XP_013245159.1">
    <property type="nucleotide sequence ID" value="XM_013389705.1"/>
</dbReference>
<comment type="similarity">
    <text evidence="3 8">Belongs to the transthyretin family. 5-hydroxyisourate hydrolase subfamily.</text>
</comment>
<dbReference type="PANTHER" id="PTHR10395">
    <property type="entry name" value="URICASE AND TRANSTHYRETIN-RELATED"/>
    <property type="match status" value="1"/>
</dbReference>
<dbReference type="HOGENOM" id="CLU_115536_0_1_1"/>
<accession>A0A066WIF0</accession>
<dbReference type="InterPro" id="IPR023419">
    <property type="entry name" value="Transthyretin_CS"/>
</dbReference>
<dbReference type="AlphaFoldDB" id="A0A066WIF0"/>
<dbReference type="SMART" id="SM00095">
    <property type="entry name" value="TR_THY"/>
    <property type="match status" value="1"/>
</dbReference>
<dbReference type="GO" id="GO:0006144">
    <property type="term" value="P:purine nucleobase metabolic process"/>
    <property type="evidence" value="ECO:0007669"/>
    <property type="project" value="UniProtKB-KW"/>
</dbReference>
<comment type="caution">
    <text evidence="10">The sequence shown here is derived from an EMBL/GenBank/DDBJ whole genome shotgun (WGS) entry which is preliminary data.</text>
</comment>
<feature type="binding site" evidence="7">
    <location>
        <position position="117"/>
    </location>
    <ligand>
        <name>substrate</name>
    </ligand>
</feature>
<gene>
    <name evidence="10" type="ORF">K437DRAFT_220816</name>
</gene>
<keyword evidence="6 8" id="KW-0378">Hydrolase</keyword>
<evidence type="ECO:0000259" key="9">
    <source>
        <dbReference type="SMART" id="SM00095"/>
    </source>
</evidence>
<comment type="catalytic activity">
    <reaction evidence="1 8">
        <text>5-hydroxyisourate + H2O = 5-hydroxy-2-oxo-4-ureido-2,5-dihydro-1H-imidazole-5-carboxylate + H(+)</text>
        <dbReference type="Rhea" id="RHEA:23736"/>
        <dbReference type="ChEBI" id="CHEBI:15377"/>
        <dbReference type="ChEBI" id="CHEBI:15378"/>
        <dbReference type="ChEBI" id="CHEBI:18072"/>
        <dbReference type="ChEBI" id="CHEBI:58639"/>
        <dbReference type="EC" id="3.5.2.17"/>
    </reaction>
</comment>
<dbReference type="PROSITE" id="PS00768">
    <property type="entry name" value="TRANSTHYRETIN_1"/>
    <property type="match status" value="1"/>
</dbReference>
<dbReference type="CDD" id="cd05822">
    <property type="entry name" value="TLP_HIUase"/>
    <property type="match status" value="1"/>
</dbReference>
<dbReference type="OMA" id="HDGRCDA"/>
<dbReference type="GO" id="GO:0033971">
    <property type="term" value="F:hydroxyisourate hydrolase activity"/>
    <property type="evidence" value="ECO:0007669"/>
    <property type="project" value="UniProtKB-EC"/>
</dbReference>
<feature type="domain" description="Transthyretin/hydroxyisourate hydrolase" evidence="9">
    <location>
        <begin position="1"/>
        <end position="119"/>
    </location>
</feature>
<evidence type="ECO:0000256" key="4">
    <source>
        <dbReference type="ARBA" id="ARBA00011881"/>
    </source>
</evidence>
<evidence type="ECO:0000313" key="10">
    <source>
        <dbReference type="EMBL" id="KDN52298.1"/>
    </source>
</evidence>
<comment type="subunit">
    <text evidence="4 8">Homotetramer.</text>
</comment>
<dbReference type="Proteomes" id="UP000027361">
    <property type="component" value="Unassembled WGS sequence"/>
</dbReference>
<dbReference type="Pfam" id="PF00576">
    <property type="entry name" value="Transthyretin"/>
    <property type="match status" value="1"/>
</dbReference>
<dbReference type="InterPro" id="IPR036817">
    <property type="entry name" value="Transthyretin/HIU_hydrolase_sf"/>
</dbReference>
<evidence type="ECO:0000256" key="3">
    <source>
        <dbReference type="ARBA" id="ARBA00009850"/>
    </source>
</evidence>
<comment type="function">
    <text evidence="2">Catalyzes the hydrolysis of 5-hydroxyisourate (HIU) to 2-oxo-4-hydroxy-4-carboxy-5-ureidoimidazoline (OHCU).</text>
</comment>
<keyword evidence="5 8" id="KW-0659">Purine metabolism</keyword>
<dbReference type="InterPro" id="IPR023418">
    <property type="entry name" value="Thyroxine_BS"/>
</dbReference>
<dbReference type="Gene3D" id="2.60.40.180">
    <property type="entry name" value="Transthyretin/hydroxyisourate hydrolase domain"/>
    <property type="match status" value="1"/>
</dbReference>
<feature type="binding site" evidence="7">
    <location>
        <position position="51"/>
    </location>
    <ligand>
        <name>substrate</name>
    </ligand>
</feature>